<gene>
    <name evidence="5" type="ORF">K7862_17170</name>
</gene>
<keyword evidence="2" id="KW-0645">Protease</keyword>
<keyword evidence="6" id="KW-1185">Reference proteome</keyword>
<evidence type="ECO:0000313" key="6">
    <source>
        <dbReference type="Proteomes" id="UP000778578"/>
    </source>
</evidence>
<keyword evidence="4" id="KW-0720">Serine protease</keyword>
<dbReference type="Pfam" id="PF03575">
    <property type="entry name" value="Peptidase_S51"/>
    <property type="match status" value="1"/>
</dbReference>
<dbReference type="PANTHER" id="PTHR20842">
    <property type="entry name" value="PROTEASE S51 ALPHA-ASPARTYL DIPEPTIDASE"/>
    <property type="match status" value="1"/>
</dbReference>
<dbReference type="Proteomes" id="UP000778578">
    <property type="component" value="Unassembled WGS sequence"/>
</dbReference>
<evidence type="ECO:0000313" key="5">
    <source>
        <dbReference type="EMBL" id="MBY8879350.1"/>
    </source>
</evidence>
<evidence type="ECO:0000256" key="4">
    <source>
        <dbReference type="ARBA" id="ARBA00022825"/>
    </source>
</evidence>
<evidence type="ECO:0000256" key="3">
    <source>
        <dbReference type="ARBA" id="ARBA00022801"/>
    </source>
</evidence>
<comment type="similarity">
    <text evidence="1">Belongs to the peptidase S51 family.</text>
</comment>
<name>A0ABS7Q855_9ACTN</name>
<keyword evidence="3" id="KW-0378">Hydrolase</keyword>
<dbReference type="SUPFAM" id="SSF52317">
    <property type="entry name" value="Class I glutamine amidotransferase-like"/>
    <property type="match status" value="1"/>
</dbReference>
<accession>A0ABS7Q855</accession>
<evidence type="ECO:0000256" key="1">
    <source>
        <dbReference type="ARBA" id="ARBA00006534"/>
    </source>
</evidence>
<dbReference type="PANTHER" id="PTHR20842:SF0">
    <property type="entry name" value="ALPHA-ASPARTYL DIPEPTIDASE"/>
    <property type="match status" value="1"/>
</dbReference>
<organism evidence="5 6">
    <name type="scientific">Actinacidiphila acidipaludis</name>
    <dbReference type="NCBI Taxonomy" id="2873382"/>
    <lineage>
        <taxon>Bacteria</taxon>
        <taxon>Bacillati</taxon>
        <taxon>Actinomycetota</taxon>
        <taxon>Actinomycetes</taxon>
        <taxon>Kitasatosporales</taxon>
        <taxon>Streptomycetaceae</taxon>
        <taxon>Actinacidiphila</taxon>
    </lineage>
</organism>
<reference evidence="5 6" key="1">
    <citation type="submission" date="2021-08" db="EMBL/GenBank/DDBJ databases">
        <title>WGS of actinomycetes from Thailand.</title>
        <authorList>
            <person name="Thawai C."/>
        </authorList>
    </citation>
    <scope>NUCLEOTIDE SEQUENCE [LARGE SCALE GENOMIC DNA]</scope>
    <source>
        <strain evidence="5 6">PLK6-54</strain>
    </source>
</reference>
<dbReference type="RefSeq" id="WP_222963486.1">
    <property type="nucleotide sequence ID" value="NZ_JAINZZ010000019.1"/>
</dbReference>
<sequence>MRLYLSSFRLGDHAERLLALLPGGTTGRPVAVVGNAMDAESPQARAAGMRREATALRGLGLDPVELDLRDHAGGGAGELAGVLACHDLVWLRGGNVFMLRQAMARSGADAAFTALLGRDALVYAGYSAGACVLAPSLRGLEHCDDVTAVRRVYGEEPVWDGLGLIDRPFVPHVDSPGHPETVLLGQVSAAYRAAGTAHHALRDGQVLVVRDREQRLF</sequence>
<dbReference type="InterPro" id="IPR005320">
    <property type="entry name" value="Peptidase_S51"/>
</dbReference>
<comment type="caution">
    <text evidence="5">The sequence shown here is derived from an EMBL/GenBank/DDBJ whole genome shotgun (WGS) entry which is preliminary data.</text>
</comment>
<dbReference type="Gene3D" id="3.40.50.880">
    <property type="match status" value="1"/>
</dbReference>
<evidence type="ECO:0000256" key="2">
    <source>
        <dbReference type="ARBA" id="ARBA00022670"/>
    </source>
</evidence>
<dbReference type="InterPro" id="IPR029062">
    <property type="entry name" value="Class_I_gatase-like"/>
</dbReference>
<protein>
    <submittedName>
        <fullName evidence="5">Peptidase E</fullName>
    </submittedName>
</protein>
<proteinExistence type="inferred from homology"/>
<dbReference type="EMBL" id="JAINZZ010000019">
    <property type="protein sequence ID" value="MBY8879350.1"/>
    <property type="molecule type" value="Genomic_DNA"/>
</dbReference>